<feature type="domain" description="GAF" evidence="1">
    <location>
        <begin position="22"/>
        <end position="172"/>
    </location>
</feature>
<proteinExistence type="predicted"/>
<evidence type="ECO:0000313" key="2">
    <source>
        <dbReference type="EMBL" id="MCD2519367.1"/>
    </source>
</evidence>
<dbReference type="SUPFAM" id="SSF55781">
    <property type="entry name" value="GAF domain-like"/>
    <property type="match status" value="1"/>
</dbReference>
<keyword evidence="3" id="KW-1185">Reference proteome</keyword>
<comment type="caution">
    <text evidence="2">The sequence shown here is derived from an EMBL/GenBank/DDBJ whole genome shotgun (WGS) entry which is preliminary data.</text>
</comment>
<reference evidence="2" key="1">
    <citation type="submission" date="2021-11" db="EMBL/GenBank/DDBJ databases">
        <title>The complete genome of Massilia sp sp. G4R7.</title>
        <authorList>
            <person name="Liu L."/>
            <person name="Yue J."/>
            <person name="Yuan J."/>
            <person name="Yang F."/>
            <person name="Li L."/>
        </authorList>
    </citation>
    <scope>NUCLEOTIDE SEQUENCE</scope>
    <source>
        <strain evidence="2">G4R7</strain>
    </source>
</reference>
<protein>
    <submittedName>
        <fullName evidence="2">GAF domain-containing protein</fullName>
    </submittedName>
</protein>
<dbReference type="SMART" id="SM00065">
    <property type="entry name" value="GAF"/>
    <property type="match status" value="1"/>
</dbReference>
<evidence type="ECO:0000259" key="1">
    <source>
        <dbReference type="SMART" id="SM00065"/>
    </source>
</evidence>
<dbReference type="Pfam" id="PF01590">
    <property type="entry name" value="GAF"/>
    <property type="match status" value="1"/>
</dbReference>
<dbReference type="Gene3D" id="3.30.450.40">
    <property type="match status" value="1"/>
</dbReference>
<sequence>MHAAHPPSFPLLSLQRFLAGQALAPDIDAQAALAASLVDAASCSVMLLDSPDDPGSSMRIHAHHGRLPDTALQAAIRRGEGISGQVLASGKAVLVTDIGRSEFAALARRGAGFGESLISAPIRVEGKVVGVINAANGAGSPPFDDTALALLETAALLIGQTLQLRQLRHLLGSGFARQAMLAETRNAAQDTRLAYRNPDEVARILARSFFRELSSAGFGSAQVVAAASELIGQLNRDLRAERQQED</sequence>
<organism evidence="2 3">
    <name type="scientific">Massilia phyllostachyos</name>
    <dbReference type="NCBI Taxonomy" id="2898585"/>
    <lineage>
        <taxon>Bacteria</taxon>
        <taxon>Pseudomonadati</taxon>
        <taxon>Pseudomonadota</taxon>
        <taxon>Betaproteobacteria</taxon>
        <taxon>Burkholderiales</taxon>
        <taxon>Oxalobacteraceae</taxon>
        <taxon>Telluria group</taxon>
        <taxon>Massilia</taxon>
    </lineage>
</organism>
<dbReference type="Proteomes" id="UP001179361">
    <property type="component" value="Unassembled WGS sequence"/>
</dbReference>
<dbReference type="RefSeq" id="WP_231060637.1">
    <property type="nucleotide sequence ID" value="NZ_JAJNOC010000012.1"/>
</dbReference>
<gene>
    <name evidence="2" type="ORF">LQ564_23985</name>
</gene>
<dbReference type="InterPro" id="IPR029016">
    <property type="entry name" value="GAF-like_dom_sf"/>
</dbReference>
<name>A0ABS8QDY3_9BURK</name>
<evidence type="ECO:0000313" key="3">
    <source>
        <dbReference type="Proteomes" id="UP001179361"/>
    </source>
</evidence>
<accession>A0ABS8QDY3</accession>
<dbReference type="InterPro" id="IPR003018">
    <property type="entry name" value="GAF"/>
</dbReference>
<dbReference type="EMBL" id="JAJNOC010000012">
    <property type="protein sequence ID" value="MCD2519367.1"/>
    <property type="molecule type" value="Genomic_DNA"/>
</dbReference>